<dbReference type="PANTHER" id="PTHR30250:SF10">
    <property type="entry name" value="LIPOPOLYSACCHARIDE BIOSYNTHESIS PROTEIN WZXC"/>
    <property type="match status" value="1"/>
</dbReference>
<name>A0A1H6CKW7_9ACTN</name>
<feature type="transmembrane region" description="Helical" evidence="7">
    <location>
        <begin position="385"/>
        <end position="404"/>
    </location>
</feature>
<evidence type="ECO:0000256" key="4">
    <source>
        <dbReference type="ARBA" id="ARBA00022692"/>
    </source>
</evidence>
<protein>
    <submittedName>
        <fullName evidence="8">Polysaccharide transporter, PST family</fullName>
    </submittedName>
</protein>
<feature type="transmembrane region" description="Helical" evidence="7">
    <location>
        <begin position="49"/>
        <end position="73"/>
    </location>
</feature>
<keyword evidence="9" id="KW-1185">Reference proteome</keyword>
<feature type="transmembrane region" description="Helical" evidence="7">
    <location>
        <begin position="361"/>
        <end position="379"/>
    </location>
</feature>
<keyword evidence="3" id="KW-1003">Cell membrane</keyword>
<sequence length="482" mass="50648">MGEPGESTRAGSAGRGLRWGLAARGVSKLATFGMSLVLARLLAAEDFGLYAVALAANQFLFYINDAGIVSAVVQWRGRLEDMVATATTVVLTISVSVYALFWFTAPFFTTLAGSASATPVVRLLTVIIVIDGFVNVRSAIMLRGFQQDKIAKANMAGIAVQVPLAITLASLGAGVYSFAVGAVANSLVSGILVLFWAKVPYRLGFDRAIAGRLLRFGVPLAGSLGLEALVLNADAIIIGNTLGLTMLGYYMLAMNVSSWVPGVVGEALRHVTLPGFSRVADENPAAFSDRVQQIVPMLVTLVTPTAVLIGVLAPQLVTLLYEPRWLPAAAALSFLMALMTVRMLTALAFDILTSLGATRRIVWMNLSWAAALLPALYLGARIDGIRGVAIGHVVAAFLVGLPAAAWQLRRSGVVLGPIGPPVARLLLGGLACGVTAWLVAAWTADTIVFVRLCAAGAAGFAVYVAIGISRDRLKQLRDVVMS</sequence>
<reference evidence="8 9" key="1">
    <citation type="submission" date="2016-10" db="EMBL/GenBank/DDBJ databases">
        <authorList>
            <person name="de Groot N.N."/>
        </authorList>
    </citation>
    <scope>NUCLEOTIDE SEQUENCE [LARGE SCALE GENOMIC DNA]</scope>
    <source>
        <strain evidence="8 9">CGMCC 4.7037</strain>
    </source>
</reference>
<proteinExistence type="inferred from homology"/>
<feature type="transmembrane region" description="Helical" evidence="7">
    <location>
        <begin position="178"/>
        <end position="197"/>
    </location>
</feature>
<evidence type="ECO:0000256" key="3">
    <source>
        <dbReference type="ARBA" id="ARBA00022475"/>
    </source>
</evidence>
<feature type="transmembrane region" description="Helical" evidence="7">
    <location>
        <begin position="21"/>
        <end position="43"/>
    </location>
</feature>
<feature type="transmembrane region" description="Helical" evidence="7">
    <location>
        <begin position="85"/>
        <end position="105"/>
    </location>
</feature>
<feature type="transmembrane region" description="Helical" evidence="7">
    <location>
        <begin position="209"/>
        <end position="229"/>
    </location>
</feature>
<dbReference type="PANTHER" id="PTHR30250">
    <property type="entry name" value="PST FAMILY PREDICTED COLANIC ACID TRANSPORTER"/>
    <property type="match status" value="1"/>
</dbReference>
<accession>A0A1H6CKW7</accession>
<keyword evidence="5 7" id="KW-1133">Transmembrane helix</keyword>
<dbReference type="Proteomes" id="UP000236732">
    <property type="component" value="Unassembled WGS sequence"/>
</dbReference>
<evidence type="ECO:0000256" key="1">
    <source>
        <dbReference type="ARBA" id="ARBA00004651"/>
    </source>
</evidence>
<dbReference type="OrthoDB" id="9770347at2"/>
<comment type="subcellular location">
    <subcellularLocation>
        <location evidence="1">Cell membrane</location>
        <topology evidence="1">Multi-pass membrane protein</topology>
    </subcellularLocation>
</comment>
<gene>
    <name evidence="8" type="ORF">SAMN05444920_10499</name>
</gene>
<comment type="similarity">
    <text evidence="2">Belongs to the polysaccharide synthase family.</text>
</comment>
<evidence type="ECO:0000256" key="2">
    <source>
        <dbReference type="ARBA" id="ARBA00007430"/>
    </source>
</evidence>
<evidence type="ECO:0000256" key="7">
    <source>
        <dbReference type="SAM" id="Phobius"/>
    </source>
</evidence>
<feature type="transmembrane region" description="Helical" evidence="7">
    <location>
        <begin position="425"/>
        <end position="442"/>
    </location>
</feature>
<evidence type="ECO:0000313" key="8">
    <source>
        <dbReference type="EMBL" id="SEG73631.1"/>
    </source>
</evidence>
<feature type="transmembrane region" description="Helical" evidence="7">
    <location>
        <begin position="111"/>
        <end position="134"/>
    </location>
</feature>
<dbReference type="Pfam" id="PF13440">
    <property type="entry name" value="Polysacc_synt_3"/>
    <property type="match status" value="1"/>
</dbReference>
<evidence type="ECO:0000256" key="6">
    <source>
        <dbReference type="ARBA" id="ARBA00023136"/>
    </source>
</evidence>
<dbReference type="GO" id="GO:0005886">
    <property type="term" value="C:plasma membrane"/>
    <property type="evidence" value="ECO:0007669"/>
    <property type="project" value="UniProtKB-SubCell"/>
</dbReference>
<dbReference type="AlphaFoldDB" id="A0A1H6CKW7"/>
<feature type="transmembrane region" description="Helical" evidence="7">
    <location>
        <begin position="294"/>
        <end position="313"/>
    </location>
</feature>
<evidence type="ECO:0000256" key="5">
    <source>
        <dbReference type="ARBA" id="ARBA00022989"/>
    </source>
</evidence>
<keyword evidence="4 7" id="KW-0812">Transmembrane</keyword>
<organism evidence="8 9">
    <name type="scientific">Nonomuraea solani</name>
    <dbReference type="NCBI Taxonomy" id="1144553"/>
    <lineage>
        <taxon>Bacteria</taxon>
        <taxon>Bacillati</taxon>
        <taxon>Actinomycetota</taxon>
        <taxon>Actinomycetes</taxon>
        <taxon>Streptosporangiales</taxon>
        <taxon>Streptosporangiaceae</taxon>
        <taxon>Nonomuraea</taxon>
    </lineage>
</organism>
<dbReference type="InterPro" id="IPR050833">
    <property type="entry name" value="Poly_Biosynth_Transport"/>
</dbReference>
<feature type="transmembrane region" description="Helical" evidence="7">
    <location>
        <begin position="325"/>
        <end position="349"/>
    </location>
</feature>
<evidence type="ECO:0000313" key="9">
    <source>
        <dbReference type="Proteomes" id="UP000236732"/>
    </source>
</evidence>
<dbReference type="EMBL" id="FNVT01000004">
    <property type="protein sequence ID" value="SEG73631.1"/>
    <property type="molecule type" value="Genomic_DNA"/>
</dbReference>
<dbReference type="RefSeq" id="WP_103956676.1">
    <property type="nucleotide sequence ID" value="NZ_FNVT01000004.1"/>
</dbReference>
<keyword evidence="6 7" id="KW-0472">Membrane</keyword>
<feature type="transmembrane region" description="Helical" evidence="7">
    <location>
        <begin position="155"/>
        <end position="172"/>
    </location>
</feature>
<feature type="transmembrane region" description="Helical" evidence="7">
    <location>
        <begin position="448"/>
        <end position="468"/>
    </location>
</feature>